<dbReference type="InterPro" id="IPR003583">
    <property type="entry name" value="Hlx-hairpin-Hlx_DNA-bd_motif"/>
</dbReference>
<dbReference type="InterPro" id="IPR019554">
    <property type="entry name" value="Soluble_ligand-bd"/>
</dbReference>
<dbReference type="PANTHER" id="PTHR21180">
    <property type="entry name" value="ENDONUCLEASE/EXONUCLEASE/PHOSPHATASE FAMILY DOMAIN-CONTAINING PROTEIN 1"/>
    <property type="match status" value="1"/>
</dbReference>
<dbReference type="SMART" id="SM00278">
    <property type="entry name" value="HhH1"/>
    <property type="match status" value="2"/>
</dbReference>
<dbReference type="PROSITE" id="PS51257">
    <property type="entry name" value="PROKAR_LIPOPROTEIN"/>
    <property type="match status" value="1"/>
</dbReference>
<dbReference type="InterPro" id="IPR051675">
    <property type="entry name" value="Endo/Exo/Phosphatase_dom_1"/>
</dbReference>
<evidence type="ECO:0000313" key="3">
    <source>
        <dbReference type="EMBL" id="HIW81078.1"/>
    </source>
</evidence>
<dbReference type="SUPFAM" id="SSF47781">
    <property type="entry name" value="RuvA domain 2-like"/>
    <property type="match status" value="1"/>
</dbReference>
<dbReference type="InterPro" id="IPR010994">
    <property type="entry name" value="RuvA_2-like"/>
</dbReference>
<gene>
    <name evidence="3" type="ORF">H9742_06025</name>
</gene>
<dbReference type="Pfam" id="PF12836">
    <property type="entry name" value="HHH_3"/>
    <property type="match status" value="1"/>
</dbReference>
<dbReference type="InterPro" id="IPR004509">
    <property type="entry name" value="Competence_ComEA_HhH"/>
</dbReference>
<dbReference type="GO" id="GO:0015628">
    <property type="term" value="P:protein secretion by the type II secretion system"/>
    <property type="evidence" value="ECO:0007669"/>
    <property type="project" value="TreeGrafter"/>
</dbReference>
<reference evidence="3" key="2">
    <citation type="submission" date="2021-04" db="EMBL/GenBank/DDBJ databases">
        <authorList>
            <person name="Gilroy R."/>
        </authorList>
    </citation>
    <scope>NUCLEOTIDE SEQUENCE</scope>
    <source>
        <strain evidence="3">CHK195-6426</strain>
    </source>
</reference>
<dbReference type="RefSeq" id="WP_318704570.1">
    <property type="nucleotide sequence ID" value="NZ_CALWMU010000034.1"/>
</dbReference>
<keyword evidence="1" id="KW-0732">Signal</keyword>
<comment type="caution">
    <text evidence="3">The sequence shown here is derived from an EMBL/GenBank/DDBJ whole genome shotgun (WGS) entry which is preliminary data.</text>
</comment>
<dbReference type="Pfam" id="PF10531">
    <property type="entry name" value="SLBB"/>
    <property type="match status" value="1"/>
</dbReference>
<dbReference type="Gene3D" id="1.10.150.310">
    <property type="entry name" value="Tex RuvX-like domain-like"/>
    <property type="match status" value="1"/>
</dbReference>
<dbReference type="PANTHER" id="PTHR21180:SF32">
    <property type="entry name" value="ENDONUCLEASE_EXONUCLEASE_PHOSPHATASE FAMILY DOMAIN-CONTAINING PROTEIN 1"/>
    <property type="match status" value="1"/>
</dbReference>
<dbReference type="AlphaFoldDB" id="A0A9D1R3Y9"/>
<protein>
    <submittedName>
        <fullName evidence="3">Helix-hairpin-helix domain-containing protein</fullName>
    </submittedName>
</protein>
<evidence type="ECO:0000256" key="1">
    <source>
        <dbReference type="SAM" id="SignalP"/>
    </source>
</evidence>
<dbReference type="Gene3D" id="3.10.560.10">
    <property type="entry name" value="Outer membrane lipoprotein wza domain like"/>
    <property type="match status" value="1"/>
</dbReference>
<reference evidence="3" key="1">
    <citation type="journal article" date="2021" name="PeerJ">
        <title>Extensive microbial diversity within the chicken gut microbiome revealed by metagenomics and culture.</title>
        <authorList>
            <person name="Gilroy R."/>
            <person name="Ravi A."/>
            <person name="Getino M."/>
            <person name="Pursley I."/>
            <person name="Horton D.L."/>
            <person name="Alikhan N.F."/>
            <person name="Baker D."/>
            <person name="Gharbi K."/>
            <person name="Hall N."/>
            <person name="Watson M."/>
            <person name="Adriaenssens E.M."/>
            <person name="Foster-Nyarko E."/>
            <person name="Jarju S."/>
            <person name="Secka A."/>
            <person name="Antonio M."/>
            <person name="Oren A."/>
            <person name="Chaudhuri R.R."/>
            <person name="La Ragione R."/>
            <person name="Hildebrand F."/>
            <person name="Pallen M.J."/>
        </authorList>
    </citation>
    <scope>NUCLEOTIDE SEQUENCE</scope>
    <source>
        <strain evidence="3">CHK195-6426</strain>
    </source>
</reference>
<name>A0A9D1R3Y9_9FIRM</name>
<organism evidence="3 4">
    <name type="scientific">Candidatus Acetatifactor stercoripullorum</name>
    <dbReference type="NCBI Taxonomy" id="2838414"/>
    <lineage>
        <taxon>Bacteria</taxon>
        <taxon>Bacillati</taxon>
        <taxon>Bacillota</taxon>
        <taxon>Clostridia</taxon>
        <taxon>Lachnospirales</taxon>
        <taxon>Lachnospiraceae</taxon>
        <taxon>Acetatifactor</taxon>
    </lineage>
</organism>
<dbReference type="NCBIfam" id="TIGR00426">
    <property type="entry name" value="competence protein ComEA helix-hairpin-helix repeat region"/>
    <property type="match status" value="1"/>
</dbReference>
<dbReference type="Proteomes" id="UP000824265">
    <property type="component" value="Unassembled WGS sequence"/>
</dbReference>
<proteinExistence type="predicted"/>
<dbReference type="EMBL" id="DXGH01000033">
    <property type="protein sequence ID" value="HIW81078.1"/>
    <property type="molecule type" value="Genomic_DNA"/>
</dbReference>
<feature type="chain" id="PRO_5039103097" evidence="1">
    <location>
        <begin position="28"/>
        <end position="204"/>
    </location>
</feature>
<feature type="domain" description="Helix-hairpin-helix DNA-binding motif class 1" evidence="2">
    <location>
        <begin position="151"/>
        <end position="170"/>
    </location>
</feature>
<dbReference type="GO" id="GO:0015627">
    <property type="term" value="C:type II protein secretion system complex"/>
    <property type="evidence" value="ECO:0007669"/>
    <property type="project" value="TreeGrafter"/>
</dbReference>
<feature type="signal peptide" evidence="1">
    <location>
        <begin position="1"/>
        <end position="27"/>
    </location>
</feature>
<evidence type="ECO:0000313" key="4">
    <source>
        <dbReference type="Proteomes" id="UP000824265"/>
    </source>
</evidence>
<accession>A0A9D1R3Y9</accession>
<sequence>MVRNCYKKMRTAVMGILLCAFLSGCTGDDVLTIVSEEETAGEDNQAKEETIEAFAECEDIDGQESFLYVHVCGAVKEPGVVALKAGSRAEDALLAAGGFLEEADQNYVNLAAPVEDGEKLYFPTVQEAAELADETEALKKGLVNINTADAQELCTLPGIGSARAGDIIAYREKNGGFERIEDIMKVSGIKESAFEKLKDKITTD</sequence>
<feature type="domain" description="Helix-hairpin-helix DNA-binding motif class 1" evidence="2">
    <location>
        <begin position="181"/>
        <end position="200"/>
    </location>
</feature>
<evidence type="ECO:0000259" key="2">
    <source>
        <dbReference type="SMART" id="SM00278"/>
    </source>
</evidence>
<dbReference type="GO" id="GO:0006281">
    <property type="term" value="P:DNA repair"/>
    <property type="evidence" value="ECO:0007669"/>
    <property type="project" value="InterPro"/>
</dbReference>
<dbReference type="GO" id="GO:0003677">
    <property type="term" value="F:DNA binding"/>
    <property type="evidence" value="ECO:0007669"/>
    <property type="project" value="InterPro"/>
</dbReference>